<reference evidence="3 4" key="1">
    <citation type="journal article" date="2015" name="Fungal Genet. Biol.">
        <title>Evolution of novel wood decay mechanisms in Agaricales revealed by the genome sequences of Fistulina hepatica and Cylindrobasidium torrendii.</title>
        <authorList>
            <person name="Floudas D."/>
            <person name="Held B.W."/>
            <person name="Riley R."/>
            <person name="Nagy L.G."/>
            <person name="Koehler G."/>
            <person name="Ransdell A.S."/>
            <person name="Younus H."/>
            <person name="Chow J."/>
            <person name="Chiniquy J."/>
            <person name="Lipzen A."/>
            <person name="Tritt A."/>
            <person name="Sun H."/>
            <person name="Haridas S."/>
            <person name="LaButti K."/>
            <person name="Ohm R.A."/>
            <person name="Kues U."/>
            <person name="Blanchette R.A."/>
            <person name="Grigoriev I.V."/>
            <person name="Minto R.E."/>
            <person name="Hibbett D.S."/>
        </authorList>
    </citation>
    <scope>NUCLEOTIDE SEQUENCE [LARGE SCALE GENOMIC DNA]</scope>
    <source>
        <strain evidence="3 4">FP15055 ss-10</strain>
    </source>
</reference>
<evidence type="ECO:0000256" key="1">
    <source>
        <dbReference type="SAM" id="MobiDB-lite"/>
    </source>
</evidence>
<dbReference type="PANTHER" id="PTHR38049">
    <property type="entry name" value="RICIN B LECTIN DOMAIN-CONTAINING PROTEIN"/>
    <property type="match status" value="1"/>
</dbReference>
<organism evidence="3 4">
    <name type="scientific">Cylindrobasidium torrendii FP15055 ss-10</name>
    <dbReference type="NCBI Taxonomy" id="1314674"/>
    <lineage>
        <taxon>Eukaryota</taxon>
        <taxon>Fungi</taxon>
        <taxon>Dikarya</taxon>
        <taxon>Basidiomycota</taxon>
        <taxon>Agaricomycotina</taxon>
        <taxon>Agaricomycetes</taxon>
        <taxon>Agaricomycetidae</taxon>
        <taxon>Agaricales</taxon>
        <taxon>Marasmiineae</taxon>
        <taxon>Physalacriaceae</taxon>
        <taxon>Cylindrobasidium</taxon>
    </lineage>
</organism>
<feature type="compositionally biased region" description="Polar residues" evidence="1">
    <location>
        <begin position="32"/>
        <end position="47"/>
    </location>
</feature>
<dbReference type="EMBL" id="KN880551">
    <property type="protein sequence ID" value="KIY66530.1"/>
    <property type="molecule type" value="Genomic_DNA"/>
</dbReference>
<feature type="region of interest" description="Disordered" evidence="1">
    <location>
        <begin position="32"/>
        <end position="60"/>
    </location>
</feature>
<dbReference type="Proteomes" id="UP000054007">
    <property type="component" value="Unassembled WGS sequence"/>
</dbReference>
<dbReference type="AlphaFoldDB" id="A0A0D7B8F3"/>
<evidence type="ECO:0000313" key="3">
    <source>
        <dbReference type="EMBL" id="KIY66530.1"/>
    </source>
</evidence>
<accession>A0A0D7B8F3</accession>
<feature type="chain" id="PRO_5002316814" evidence="2">
    <location>
        <begin position="21"/>
        <end position="221"/>
    </location>
</feature>
<gene>
    <name evidence="3" type="ORF">CYLTODRAFT_491377</name>
</gene>
<dbReference type="OrthoDB" id="3928002at2759"/>
<name>A0A0D7B8F3_9AGAR</name>
<proteinExistence type="predicted"/>
<keyword evidence="2" id="KW-0732">Signal</keyword>
<dbReference type="PANTHER" id="PTHR38049:SF1">
    <property type="entry name" value="PROTEIN KINASE DOMAIN-CONTAINING PROTEIN"/>
    <property type="match status" value="1"/>
</dbReference>
<evidence type="ECO:0000256" key="2">
    <source>
        <dbReference type="SAM" id="SignalP"/>
    </source>
</evidence>
<protein>
    <submittedName>
        <fullName evidence="3">Uncharacterized protein</fullName>
    </submittedName>
</protein>
<feature type="signal peptide" evidence="2">
    <location>
        <begin position="1"/>
        <end position="20"/>
    </location>
</feature>
<keyword evidence="4" id="KW-1185">Reference proteome</keyword>
<evidence type="ECO:0000313" key="4">
    <source>
        <dbReference type="Proteomes" id="UP000054007"/>
    </source>
</evidence>
<sequence>MVFGVVGIAAAAVAIPLAATSSSTSVIGIAQGTNAGQQSGNSTQNQEPSEEDKNDPRLKKFTVRTHCDEEHPLREAVDEKQVVLRNGKFYLDEVDPERRKYKDGHAFAGFYLEYPWLEKPLGLVSTIKPEPPELNWIFLNKKNLSICYGNKTASLEHGIAGPWDWTEDMEGITFAGEESFVAMEESPGDWLVCYDAMDDMLQSANVGERAVLAISLDRVML</sequence>